<evidence type="ECO:0000313" key="3">
    <source>
        <dbReference type="Proteomes" id="UP001642483"/>
    </source>
</evidence>
<feature type="compositionally biased region" description="Basic residues" evidence="1">
    <location>
        <begin position="1"/>
        <end position="13"/>
    </location>
</feature>
<gene>
    <name evidence="2" type="ORF">CVLEPA_LOCUS2910</name>
</gene>
<evidence type="ECO:0000313" key="2">
    <source>
        <dbReference type="EMBL" id="CAK8673128.1"/>
    </source>
</evidence>
<feature type="region of interest" description="Disordered" evidence="1">
    <location>
        <begin position="1"/>
        <end position="24"/>
    </location>
</feature>
<keyword evidence="3" id="KW-1185">Reference proteome</keyword>
<sequence>MDTQYVRHRRKPTKMANHERNSPNYDTSFLTPCKNFDVIPKGFYSTIAFVVSKEIFIQQL</sequence>
<dbReference type="Proteomes" id="UP001642483">
    <property type="component" value="Unassembled WGS sequence"/>
</dbReference>
<accession>A0ABP0F4Z8</accession>
<reference evidence="2 3" key="1">
    <citation type="submission" date="2024-02" db="EMBL/GenBank/DDBJ databases">
        <authorList>
            <person name="Daric V."/>
            <person name="Darras S."/>
        </authorList>
    </citation>
    <scope>NUCLEOTIDE SEQUENCE [LARGE SCALE GENOMIC DNA]</scope>
</reference>
<comment type="caution">
    <text evidence="2">The sequence shown here is derived from an EMBL/GenBank/DDBJ whole genome shotgun (WGS) entry which is preliminary data.</text>
</comment>
<organism evidence="2 3">
    <name type="scientific">Clavelina lepadiformis</name>
    <name type="common">Light-bulb sea squirt</name>
    <name type="synonym">Ascidia lepadiformis</name>
    <dbReference type="NCBI Taxonomy" id="159417"/>
    <lineage>
        <taxon>Eukaryota</taxon>
        <taxon>Metazoa</taxon>
        <taxon>Chordata</taxon>
        <taxon>Tunicata</taxon>
        <taxon>Ascidiacea</taxon>
        <taxon>Aplousobranchia</taxon>
        <taxon>Clavelinidae</taxon>
        <taxon>Clavelina</taxon>
    </lineage>
</organism>
<name>A0ABP0F4Z8_CLALP</name>
<dbReference type="EMBL" id="CAWYQH010000002">
    <property type="protein sequence ID" value="CAK8673128.1"/>
    <property type="molecule type" value="Genomic_DNA"/>
</dbReference>
<protein>
    <submittedName>
        <fullName evidence="2">Uncharacterized protein</fullName>
    </submittedName>
</protein>
<evidence type="ECO:0000256" key="1">
    <source>
        <dbReference type="SAM" id="MobiDB-lite"/>
    </source>
</evidence>
<proteinExistence type="predicted"/>